<evidence type="ECO:0000313" key="4">
    <source>
        <dbReference type="EMBL" id="WVZ61110.1"/>
    </source>
</evidence>
<dbReference type="Pfam" id="PF14223">
    <property type="entry name" value="Retrotran_gag_2"/>
    <property type="match status" value="1"/>
</dbReference>
<dbReference type="InterPro" id="IPR036875">
    <property type="entry name" value="Znf_CCHC_sf"/>
</dbReference>
<keyword evidence="5" id="KW-1185">Reference proteome</keyword>
<sequence>MEELRAIEENRTWTLIELPPGRRAIGLKWGFKVKKDEHGAMVRHKARLVVKGYAQRQGIDYDEVFAPVAHMEAVRLLLALAAQEGWQVHHMDVKTAFLNGDFQEEVYVQQAPGFARPGQEHKVYRLHKALYGLHQAPRAWNQKLDKQLGILGFMRCPSKHAIYCRGRGAERLVVGVYVDDLVITGTSSSSIQKFKAEMTKVFKMSDLGLLSYYLGIEVRQEEVGISLCQGSYAGKILEKCGLEDCNSCKVPMDVKLKLSKESSSPRVNATEYRSLVGSLRYLVNTRPDLAFSVGYVSRFMEEPHEEHLVAVKQIVRYIAGTQNWGLFYARRNGGSDGLLGYSDSDVAGDVDSRKSTSGILFFLGESLISWQSAKQKVVALSSCEGECIAAATGACQAVWLARLLAEIRDSAVSKPMLRVDNKSAISLIKNPVHHDWSKHIDIRFHLIRENAHSGQIEVKFISTQEQLGDILTKPLSKVKFQELCAKIGLRSSSATEFGPLIGLQPVVGRIAPLARFVGDIPRRLITYSSRIIEKAVAGPGSYPMLTKTNYYDWAALMRVMLQARGLWIAVTLGTNDVTEDRMALEVLAKAIPAEMMGTIASKPTAKIAWDAIKVMNIGVERVHKAKVGTLRRDFNALKFRDGESMDDFGIRINRIVNQLAVLGDGIKEEEVVRKFLQALSARFEQIASSIETLLDLSDVSVEELIGRLKAMEERHNHGGANSIASLNLTEDELVARLSSRLQLSGGGGNGSSGGGSERGCSGGGSERGKEPPSGQKRGHGRGRGGSSGRGGGNAGGNSGRDGGNAARDECRYCGKKGHWARECCKKKRDEQAHAAQAEEEGEPTLLVAAASVNAQSPPSPARTTAAGDFPLPSPPAIHLNEDKLFV</sequence>
<feature type="domain" description="CCHC-type" evidence="3">
    <location>
        <begin position="810"/>
        <end position="823"/>
    </location>
</feature>
<proteinExistence type="predicted"/>
<dbReference type="PANTHER" id="PTHR11439">
    <property type="entry name" value="GAG-POL-RELATED RETROTRANSPOSON"/>
    <property type="match status" value="1"/>
</dbReference>
<feature type="compositionally biased region" description="Gly residues" evidence="2">
    <location>
        <begin position="783"/>
        <end position="802"/>
    </location>
</feature>
<keyword evidence="1" id="KW-0863">Zinc-finger</keyword>
<feature type="region of interest" description="Disordered" evidence="2">
    <location>
        <begin position="741"/>
        <end position="804"/>
    </location>
</feature>
<dbReference type="CDD" id="cd09272">
    <property type="entry name" value="RNase_HI_RT_Ty1"/>
    <property type="match status" value="1"/>
</dbReference>
<evidence type="ECO:0000259" key="3">
    <source>
        <dbReference type="PROSITE" id="PS50158"/>
    </source>
</evidence>
<feature type="compositionally biased region" description="Gly residues" evidence="2">
    <location>
        <begin position="744"/>
        <end position="765"/>
    </location>
</feature>
<gene>
    <name evidence="4" type="ORF">U9M48_011032</name>
</gene>
<reference evidence="4 5" key="1">
    <citation type="submission" date="2024-02" db="EMBL/GenBank/DDBJ databases">
        <title>High-quality chromosome-scale genome assembly of Pensacola bahiagrass (Paspalum notatum Flugge var. saurae).</title>
        <authorList>
            <person name="Vega J.M."/>
            <person name="Podio M."/>
            <person name="Orjuela J."/>
            <person name="Siena L.A."/>
            <person name="Pessino S.C."/>
            <person name="Combes M.C."/>
            <person name="Mariac C."/>
            <person name="Albertini E."/>
            <person name="Pupilli F."/>
            <person name="Ortiz J.P.A."/>
            <person name="Leblanc O."/>
        </authorList>
    </citation>
    <scope>NUCLEOTIDE SEQUENCE [LARGE SCALE GENOMIC DNA]</scope>
    <source>
        <strain evidence="4">R1</strain>
        <tissue evidence="4">Leaf</tissue>
    </source>
</reference>
<dbReference type="SUPFAM" id="SSF56672">
    <property type="entry name" value="DNA/RNA polymerases"/>
    <property type="match status" value="1"/>
</dbReference>
<name>A0AAQ3SUK9_PASNO</name>
<dbReference type="InterPro" id="IPR043502">
    <property type="entry name" value="DNA/RNA_pol_sf"/>
</dbReference>
<dbReference type="SUPFAM" id="SSF57756">
    <property type="entry name" value="Retrovirus zinc finger-like domains"/>
    <property type="match status" value="1"/>
</dbReference>
<accession>A0AAQ3SUK9</accession>
<organism evidence="4 5">
    <name type="scientific">Paspalum notatum var. saurae</name>
    <dbReference type="NCBI Taxonomy" id="547442"/>
    <lineage>
        <taxon>Eukaryota</taxon>
        <taxon>Viridiplantae</taxon>
        <taxon>Streptophyta</taxon>
        <taxon>Embryophyta</taxon>
        <taxon>Tracheophyta</taxon>
        <taxon>Spermatophyta</taxon>
        <taxon>Magnoliopsida</taxon>
        <taxon>Liliopsida</taxon>
        <taxon>Poales</taxon>
        <taxon>Poaceae</taxon>
        <taxon>PACMAD clade</taxon>
        <taxon>Panicoideae</taxon>
        <taxon>Andropogonodae</taxon>
        <taxon>Paspaleae</taxon>
        <taxon>Paspalinae</taxon>
        <taxon>Paspalum</taxon>
    </lineage>
</organism>
<protein>
    <recommendedName>
        <fullName evidence="3">CCHC-type domain-containing protein</fullName>
    </recommendedName>
</protein>
<dbReference type="AlphaFoldDB" id="A0AAQ3SUK9"/>
<keyword evidence="1" id="KW-0862">Zinc</keyword>
<dbReference type="PROSITE" id="PS50158">
    <property type="entry name" value="ZF_CCHC"/>
    <property type="match status" value="1"/>
</dbReference>
<evidence type="ECO:0000256" key="1">
    <source>
        <dbReference type="PROSITE-ProRule" id="PRU00047"/>
    </source>
</evidence>
<feature type="region of interest" description="Disordered" evidence="2">
    <location>
        <begin position="850"/>
        <end position="886"/>
    </location>
</feature>
<dbReference type="GO" id="GO:0003676">
    <property type="term" value="F:nucleic acid binding"/>
    <property type="evidence" value="ECO:0007669"/>
    <property type="project" value="InterPro"/>
</dbReference>
<evidence type="ECO:0000256" key="2">
    <source>
        <dbReference type="SAM" id="MobiDB-lite"/>
    </source>
</evidence>
<dbReference type="GO" id="GO:0008270">
    <property type="term" value="F:zinc ion binding"/>
    <property type="evidence" value="ECO:0007669"/>
    <property type="project" value="UniProtKB-KW"/>
</dbReference>
<dbReference type="InterPro" id="IPR001878">
    <property type="entry name" value="Znf_CCHC"/>
</dbReference>
<keyword evidence="1" id="KW-0479">Metal-binding</keyword>
<dbReference type="Proteomes" id="UP001341281">
    <property type="component" value="Chromosome 02"/>
</dbReference>
<evidence type="ECO:0000313" key="5">
    <source>
        <dbReference type="Proteomes" id="UP001341281"/>
    </source>
</evidence>
<dbReference type="EMBL" id="CP144746">
    <property type="protein sequence ID" value="WVZ61110.1"/>
    <property type="molecule type" value="Genomic_DNA"/>
</dbReference>
<dbReference type="InterPro" id="IPR013103">
    <property type="entry name" value="RVT_2"/>
</dbReference>
<dbReference type="PANTHER" id="PTHR11439:SF515">
    <property type="entry name" value="GAG-POL POLYPROTEIN"/>
    <property type="match status" value="1"/>
</dbReference>
<dbReference type="Pfam" id="PF07727">
    <property type="entry name" value="RVT_2"/>
    <property type="match status" value="1"/>
</dbReference>
<dbReference type="Gene3D" id="4.10.60.10">
    <property type="entry name" value="Zinc finger, CCHC-type"/>
    <property type="match status" value="1"/>
</dbReference>